<accession>A0A1H2UCA9</accession>
<organism evidence="4 5">
    <name type="scientific">Alicyclobacillus hesperidum</name>
    <dbReference type="NCBI Taxonomy" id="89784"/>
    <lineage>
        <taxon>Bacteria</taxon>
        <taxon>Bacillati</taxon>
        <taxon>Bacillota</taxon>
        <taxon>Bacilli</taxon>
        <taxon>Bacillales</taxon>
        <taxon>Alicyclobacillaceae</taxon>
        <taxon>Alicyclobacillus</taxon>
    </lineage>
</organism>
<dbReference type="AlphaFoldDB" id="A0A1H2UCA9"/>
<comment type="similarity">
    <text evidence="1 2">Belongs to the UPF0297 family.</text>
</comment>
<name>A0A1H2UCA9_9BACL</name>
<evidence type="ECO:0000313" key="4">
    <source>
        <dbReference type="EMBL" id="SDW53730.1"/>
    </source>
</evidence>
<dbReference type="PANTHER" id="PTHR40067:SF1">
    <property type="entry name" value="UPF0297 PROTEIN YRZL"/>
    <property type="match status" value="1"/>
</dbReference>
<dbReference type="RefSeq" id="WP_006445506.1">
    <property type="nucleotide sequence ID" value="NZ_BSRA01000009.1"/>
</dbReference>
<evidence type="ECO:0000313" key="5">
    <source>
        <dbReference type="Proteomes" id="UP000182589"/>
    </source>
</evidence>
<sequence length="92" mass="10571">MTNQDFDSTMRFETKSENAEARHAFQVAYRALKEKGYNPIYQIAGYLISGDPAYITSHLDARNTIRRIERDDLIEELVRAYAALHGDADFGR</sequence>
<evidence type="ECO:0000256" key="1">
    <source>
        <dbReference type="ARBA" id="ARBA00010888"/>
    </source>
</evidence>
<dbReference type="Pfam" id="PF06135">
    <property type="entry name" value="IreB"/>
    <property type="match status" value="1"/>
</dbReference>
<reference evidence="4" key="2">
    <citation type="submission" date="2016-10" db="EMBL/GenBank/DDBJ databases">
        <authorList>
            <person name="de Groot N.N."/>
        </authorList>
    </citation>
    <scope>NUCLEOTIDE SEQUENCE [LARGE SCALE GENOMIC DNA]</scope>
    <source>
        <strain evidence="4">DSM 12489</strain>
    </source>
</reference>
<reference evidence="3" key="3">
    <citation type="submission" date="2023-02" db="EMBL/GenBank/DDBJ databases">
        <title>Proposal of a novel subspecies: Alicyclobacillus hesperidum subspecies aegle.</title>
        <authorList>
            <person name="Goto K."/>
            <person name="Fujii T."/>
            <person name="Yasui K."/>
            <person name="Mochida K."/>
            <person name="Kato-Tanaka Y."/>
            <person name="Morohoshi S."/>
            <person name="An S.Y."/>
            <person name="Kasai H."/>
            <person name="Yokota A."/>
        </authorList>
    </citation>
    <scope>NUCLEOTIDE SEQUENCE</scope>
    <source>
        <strain evidence="3">DSM 12766</strain>
    </source>
</reference>
<dbReference type="Proteomes" id="UP001157137">
    <property type="component" value="Unassembled WGS sequence"/>
</dbReference>
<keyword evidence="5" id="KW-1185">Reference proteome</keyword>
<evidence type="ECO:0000313" key="3">
    <source>
        <dbReference type="EMBL" id="GLV14168.1"/>
    </source>
</evidence>
<reference evidence="5" key="1">
    <citation type="submission" date="2016-10" db="EMBL/GenBank/DDBJ databases">
        <authorList>
            <person name="Varghese N."/>
        </authorList>
    </citation>
    <scope>NUCLEOTIDE SEQUENCE [LARGE SCALE GENOMIC DNA]</scope>
    <source>
        <strain evidence="5">DSM 12489</strain>
    </source>
</reference>
<gene>
    <name evidence="3" type="primary">yrzL</name>
    <name evidence="3" type="ORF">Heshes_18520</name>
    <name evidence="4" type="ORF">SAMN04489725_107139</name>
</gene>
<evidence type="ECO:0000256" key="2">
    <source>
        <dbReference type="HAMAP-Rule" id="MF_01507"/>
    </source>
</evidence>
<dbReference type="HAMAP" id="MF_01507">
    <property type="entry name" value="UPF0297"/>
    <property type="match status" value="1"/>
</dbReference>
<dbReference type="NCBIfam" id="NF003997">
    <property type="entry name" value="PRK05473.1"/>
    <property type="match status" value="1"/>
</dbReference>
<protein>
    <recommendedName>
        <fullName evidence="2">UPF0297 protein Heshes_18520</fullName>
    </recommendedName>
</protein>
<dbReference type="PANTHER" id="PTHR40067">
    <property type="entry name" value="UPF0297 PROTEIN YRZL"/>
    <property type="match status" value="1"/>
</dbReference>
<dbReference type="Proteomes" id="UP000182589">
    <property type="component" value="Unassembled WGS sequence"/>
</dbReference>
<dbReference type="EMBL" id="BSRA01000009">
    <property type="protein sequence ID" value="GLV14168.1"/>
    <property type="molecule type" value="Genomic_DNA"/>
</dbReference>
<dbReference type="EMBL" id="FNOJ01000007">
    <property type="protein sequence ID" value="SDW53730.1"/>
    <property type="molecule type" value="Genomic_DNA"/>
</dbReference>
<dbReference type="InterPro" id="IPR009309">
    <property type="entry name" value="IreB"/>
</dbReference>
<dbReference type="STRING" id="89784.SAMN04489725_107139"/>
<proteinExistence type="inferred from homology"/>